<sequence length="57" mass="6673">MLIMKKQILIESGSAFCIERFCLHQFSVIVYLHQSAVACLCQDCARYYRISIKLRQC</sequence>
<evidence type="ECO:0000313" key="2">
    <source>
        <dbReference type="Proteomes" id="UP000003614"/>
    </source>
</evidence>
<organism evidence="1 2">
    <name type="scientific">Salmonella virchow (strain SL491)</name>
    <dbReference type="NCBI Taxonomy" id="465517"/>
    <lineage>
        <taxon>Bacteria</taxon>
        <taxon>Pseudomonadati</taxon>
        <taxon>Pseudomonadota</taxon>
        <taxon>Gammaproteobacteria</taxon>
        <taxon>Enterobacterales</taxon>
        <taxon>Enterobacteriaceae</taxon>
        <taxon>Salmonella</taxon>
    </lineage>
</organism>
<dbReference type="EMBL" id="ABFH02000001">
    <property type="protein sequence ID" value="EDZ03988.1"/>
    <property type="molecule type" value="Genomic_DNA"/>
</dbReference>
<accession>A0A6C8F3L1</accession>
<dbReference type="AlphaFoldDB" id="A0A6C8F3L1"/>
<reference evidence="1 2" key="1">
    <citation type="journal article" date="2011" name="J. Bacteriol.">
        <title>Comparative genomics of 28 Salmonella enterica isolates: evidence for CRISPR-mediated adaptive sublineage evolution.</title>
        <authorList>
            <person name="Fricke W.F."/>
            <person name="Mammel M.K."/>
            <person name="McDermott P.F."/>
            <person name="Tartera C."/>
            <person name="White D.G."/>
            <person name="Leclerc J.E."/>
            <person name="Ravel J."/>
            <person name="Cebula T.A."/>
        </authorList>
    </citation>
    <scope>NUCLEOTIDE SEQUENCE [LARGE SCALE GENOMIC DNA]</scope>
    <source>
        <strain evidence="1 2">SL491</strain>
    </source>
</reference>
<name>A0A6C8F3L1_SALV4</name>
<comment type="caution">
    <text evidence="1">The sequence shown here is derived from an EMBL/GenBank/DDBJ whole genome shotgun (WGS) entry which is preliminary data.</text>
</comment>
<gene>
    <name evidence="1" type="ORF">SeV_B1957</name>
</gene>
<evidence type="ECO:0000313" key="1">
    <source>
        <dbReference type="EMBL" id="EDZ03988.1"/>
    </source>
</evidence>
<protein>
    <submittedName>
        <fullName evidence="1">Uncharacterized protein</fullName>
    </submittedName>
</protein>
<proteinExistence type="predicted"/>
<dbReference type="Proteomes" id="UP000003614">
    <property type="component" value="Unassembled WGS sequence"/>
</dbReference>